<dbReference type="AlphaFoldDB" id="A0A553MKP8"/>
<dbReference type="GO" id="GO:0048598">
    <property type="term" value="P:embryonic morphogenesis"/>
    <property type="evidence" value="ECO:0007669"/>
    <property type="project" value="InterPro"/>
</dbReference>
<organism evidence="6 7">
    <name type="scientific">Danionella cerebrum</name>
    <dbReference type="NCBI Taxonomy" id="2873325"/>
    <lineage>
        <taxon>Eukaryota</taxon>
        <taxon>Metazoa</taxon>
        <taxon>Chordata</taxon>
        <taxon>Craniata</taxon>
        <taxon>Vertebrata</taxon>
        <taxon>Euteleostomi</taxon>
        <taxon>Actinopterygii</taxon>
        <taxon>Neopterygii</taxon>
        <taxon>Teleostei</taxon>
        <taxon>Ostariophysi</taxon>
        <taxon>Cypriniformes</taxon>
        <taxon>Danionidae</taxon>
        <taxon>Danioninae</taxon>
        <taxon>Danionella</taxon>
    </lineage>
</organism>
<gene>
    <name evidence="6" type="ORF">DNTS_014920</name>
</gene>
<feature type="region of interest" description="Disordered" evidence="5">
    <location>
        <begin position="227"/>
        <end position="300"/>
    </location>
</feature>
<dbReference type="Proteomes" id="UP000316079">
    <property type="component" value="Unassembled WGS sequence"/>
</dbReference>
<protein>
    <recommendedName>
        <fullName evidence="3">Ashwin</fullName>
    </recommendedName>
</protein>
<evidence type="ECO:0000256" key="2">
    <source>
        <dbReference type="ARBA" id="ARBA00007855"/>
    </source>
</evidence>
<evidence type="ECO:0000256" key="5">
    <source>
        <dbReference type="SAM" id="MobiDB-lite"/>
    </source>
</evidence>
<evidence type="ECO:0000256" key="3">
    <source>
        <dbReference type="ARBA" id="ARBA00015134"/>
    </source>
</evidence>
<evidence type="ECO:0000256" key="4">
    <source>
        <dbReference type="ARBA" id="ARBA00023242"/>
    </source>
</evidence>
<feature type="region of interest" description="Disordered" evidence="5">
    <location>
        <begin position="1"/>
        <end position="142"/>
    </location>
</feature>
<comment type="subcellular location">
    <subcellularLocation>
        <location evidence="1">Nucleus</location>
    </subcellularLocation>
</comment>
<evidence type="ECO:0000313" key="7">
    <source>
        <dbReference type="Proteomes" id="UP000316079"/>
    </source>
</evidence>
<comment type="similarity">
    <text evidence="2">Belongs to the ashwin family.</text>
</comment>
<dbReference type="PANTHER" id="PTHR28359:SF1">
    <property type="entry name" value="ASHWIN"/>
    <property type="match status" value="1"/>
</dbReference>
<proteinExistence type="inferred from homology"/>
<sequence>MWENEALVRRTKRVDTNPCLFSEPIQSRRRGDLDLDGAPPPYPPFPRSPDDETAAVQRSQRTAHHKASAPAFEGDDLLSPERQPLYPDLTTETLSSSATSPDKQDRLPPPDKSTSNPCQPSTASGKGQGQRIYPPVTRSQGGWSELKMPMVEVAGVEEPWNICCTSLAVFMLHGISSSDGCRKRPLIPFDGSSTDTGSVKLKKAEAPMERLKPPVSSINLTNPIRKLSGTHTNCSNSNNRTLLSSGGGAKSPSNPLHLADSNNAPSKLKRTSPGEAAAGSAQKDIQSPEVKKKIQHVTWP</sequence>
<feature type="compositionally biased region" description="Pro residues" evidence="5">
    <location>
        <begin position="38"/>
        <end position="47"/>
    </location>
</feature>
<reference evidence="6 7" key="1">
    <citation type="journal article" date="2019" name="Sci. Data">
        <title>Hybrid genome assembly and annotation of Danionella translucida.</title>
        <authorList>
            <person name="Kadobianskyi M."/>
            <person name="Schulze L."/>
            <person name="Schuelke M."/>
            <person name="Judkewitz B."/>
        </authorList>
    </citation>
    <scope>NUCLEOTIDE SEQUENCE [LARGE SCALE GENOMIC DNA]</scope>
    <source>
        <strain evidence="6 7">Bolton</strain>
    </source>
</reference>
<name>A0A553MKP8_9TELE</name>
<comment type="caution">
    <text evidence="6">The sequence shown here is derived from an EMBL/GenBank/DDBJ whole genome shotgun (WGS) entry which is preliminary data.</text>
</comment>
<dbReference type="GO" id="GO:0072669">
    <property type="term" value="C:tRNA-splicing ligase complex"/>
    <property type="evidence" value="ECO:0007669"/>
    <property type="project" value="InterPro"/>
</dbReference>
<dbReference type="PANTHER" id="PTHR28359">
    <property type="entry name" value="ASHWIN"/>
    <property type="match status" value="1"/>
</dbReference>
<evidence type="ECO:0000313" key="6">
    <source>
        <dbReference type="EMBL" id="TRY53759.1"/>
    </source>
</evidence>
<feature type="compositionally biased region" description="Low complexity" evidence="5">
    <location>
        <begin position="89"/>
        <end position="100"/>
    </location>
</feature>
<feature type="compositionally biased region" description="Polar residues" evidence="5">
    <location>
        <begin position="112"/>
        <end position="125"/>
    </location>
</feature>
<dbReference type="OrthoDB" id="10071059at2759"/>
<keyword evidence="7" id="KW-1185">Reference proteome</keyword>
<keyword evidence="4" id="KW-0539">Nucleus</keyword>
<feature type="compositionally biased region" description="Polar residues" evidence="5">
    <location>
        <begin position="229"/>
        <end position="244"/>
    </location>
</feature>
<dbReference type="STRING" id="623744.A0A553MKP8"/>
<accession>A0A553MKP8</accession>
<dbReference type="GO" id="GO:0005634">
    <property type="term" value="C:nucleus"/>
    <property type="evidence" value="ECO:0007669"/>
    <property type="project" value="UniProtKB-SubCell"/>
</dbReference>
<dbReference type="EMBL" id="SRMA01027449">
    <property type="protein sequence ID" value="TRY53759.1"/>
    <property type="molecule type" value="Genomic_DNA"/>
</dbReference>
<evidence type="ECO:0000256" key="1">
    <source>
        <dbReference type="ARBA" id="ARBA00004123"/>
    </source>
</evidence>
<dbReference type="InterPro" id="IPR024887">
    <property type="entry name" value="Ashwin"/>
</dbReference>
<dbReference type="Pfam" id="PF15323">
    <property type="entry name" value="Ashwin"/>
    <property type="match status" value="1"/>
</dbReference>